<dbReference type="Pfam" id="PF02518">
    <property type="entry name" value="HATPase_c"/>
    <property type="match status" value="1"/>
</dbReference>
<keyword evidence="12" id="KW-0902">Two-component regulatory system</keyword>
<dbReference type="InterPro" id="IPR036890">
    <property type="entry name" value="HATPase_C_sf"/>
</dbReference>
<evidence type="ECO:0000256" key="1">
    <source>
        <dbReference type="ARBA" id="ARBA00000085"/>
    </source>
</evidence>
<evidence type="ECO:0000256" key="4">
    <source>
        <dbReference type="ARBA" id="ARBA00022475"/>
    </source>
</evidence>
<organism evidence="18 19">
    <name type="scientific">Rossellomorea vietnamensis</name>
    <dbReference type="NCBI Taxonomy" id="218284"/>
    <lineage>
        <taxon>Bacteria</taxon>
        <taxon>Bacillati</taxon>
        <taxon>Bacillota</taxon>
        <taxon>Bacilli</taxon>
        <taxon>Bacillales</taxon>
        <taxon>Bacillaceae</taxon>
        <taxon>Rossellomorea</taxon>
    </lineage>
</organism>
<dbReference type="GO" id="GO:0005886">
    <property type="term" value="C:plasma membrane"/>
    <property type="evidence" value="ECO:0007669"/>
    <property type="project" value="UniProtKB-SubCell"/>
</dbReference>
<dbReference type="CDD" id="cd00075">
    <property type="entry name" value="HATPase"/>
    <property type="match status" value="1"/>
</dbReference>
<keyword evidence="9" id="KW-0418">Kinase</keyword>
<dbReference type="SUPFAM" id="SSF158472">
    <property type="entry name" value="HAMP domain-like"/>
    <property type="match status" value="1"/>
</dbReference>
<gene>
    <name evidence="18" type="ORF">FHE72_19090</name>
</gene>
<reference evidence="18 19" key="1">
    <citation type="submission" date="2019-06" db="EMBL/GenBank/DDBJ databases">
        <title>An operon consisting of a P-type ATPase gene and a transcriptional regular gene given the different cadmium resistance in Bacillus vietamensis 151-6 and Bacillus marisflavi 151-25.</title>
        <authorList>
            <person name="Yu X."/>
        </authorList>
    </citation>
    <scope>NUCLEOTIDE SEQUENCE [LARGE SCALE GENOMIC DNA]</scope>
    <source>
        <strain evidence="18 19">151-6</strain>
    </source>
</reference>
<dbReference type="CDD" id="cd06225">
    <property type="entry name" value="HAMP"/>
    <property type="match status" value="1"/>
</dbReference>
<dbReference type="PANTHER" id="PTHR45528">
    <property type="entry name" value="SENSOR HISTIDINE KINASE CPXA"/>
    <property type="match status" value="1"/>
</dbReference>
<evidence type="ECO:0000256" key="7">
    <source>
        <dbReference type="ARBA" id="ARBA00022692"/>
    </source>
</evidence>
<keyword evidence="4" id="KW-1003">Cell membrane</keyword>
<evidence type="ECO:0000256" key="14">
    <source>
        <dbReference type="SAM" id="Coils"/>
    </source>
</evidence>
<evidence type="ECO:0000313" key="18">
    <source>
        <dbReference type="EMBL" id="QHE63879.1"/>
    </source>
</evidence>
<dbReference type="SMART" id="SM00387">
    <property type="entry name" value="HATPase_c"/>
    <property type="match status" value="1"/>
</dbReference>
<dbReference type="Pfam" id="PF00672">
    <property type="entry name" value="HAMP"/>
    <property type="match status" value="1"/>
</dbReference>
<dbReference type="EMBL" id="CP047394">
    <property type="protein sequence ID" value="QHE63879.1"/>
    <property type="molecule type" value="Genomic_DNA"/>
</dbReference>
<keyword evidence="11 15" id="KW-1133">Transmembrane helix</keyword>
<dbReference type="KEGG" id="bvq:FHE72_19090"/>
<dbReference type="FunFam" id="3.30.565.10:FF:000006">
    <property type="entry name" value="Sensor histidine kinase WalK"/>
    <property type="match status" value="1"/>
</dbReference>
<dbReference type="EC" id="2.7.13.3" evidence="3"/>
<sequence>MMKISTKLTVYFTIAVFILVVFILVFLHESIVNSRIDEEINSIQSRGESHRDILEDNYTQQTLQHIALMESRTSAIVVVTDKQKNIIIASDKVSPEMEGVIEKAVVASYPNSNMLKKDYRNDDYIVSMSSFRASSQEGYIFMFKPTGPLRKLIKELNSHFLIAGWLSLVLMIIIHFILSKILTRPLIKMKAATESINRGDYDVMLPQAGNDEIGQLSQAIQKLSDDLKSIKAERAEFLASISHELRTPLTYVQGYTTIAKRIEIGEQERKEYLHIIEEETGTIVQLVENLFELAKLDENTFTIYKETVEIGPLLNRLYTKVKPAFVNQNIQLHFVDCTTNMVIYADPIRLEQIFLNLLDNAKKYSKKDTMVTLTVTSDSKNAIFSLEDEGIGIPEDEIPNIFTRLYRVEKSRSREHGGSGLGLSIVKELVEAHRGDIQVKSTIGKGTIIQLYIPIKEGSK</sequence>
<keyword evidence="10" id="KW-0067">ATP-binding</keyword>
<evidence type="ECO:0000256" key="11">
    <source>
        <dbReference type="ARBA" id="ARBA00022989"/>
    </source>
</evidence>
<keyword evidence="7 15" id="KW-0812">Transmembrane</keyword>
<dbReference type="Pfam" id="PF00512">
    <property type="entry name" value="HisKA"/>
    <property type="match status" value="1"/>
</dbReference>
<evidence type="ECO:0000256" key="10">
    <source>
        <dbReference type="ARBA" id="ARBA00022840"/>
    </source>
</evidence>
<evidence type="ECO:0000256" key="8">
    <source>
        <dbReference type="ARBA" id="ARBA00022741"/>
    </source>
</evidence>
<evidence type="ECO:0000256" key="13">
    <source>
        <dbReference type="ARBA" id="ARBA00023136"/>
    </source>
</evidence>
<feature type="transmembrane region" description="Helical" evidence="15">
    <location>
        <begin position="6"/>
        <end position="27"/>
    </location>
</feature>
<evidence type="ECO:0000256" key="15">
    <source>
        <dbReference type="SAM" id="Phobius"/>
    </source>
</evidence>
<dbReference type="PROSITE" id="PS50109">
    <property type="entry name" value="HIS_KIN"/>
    <property type="match status" value="1"/>
</dbReference>
<accession>A0A6I6UUT0</accession>
<dbReference type="PROSITE" id="PS50885">
    <property type="entry name" value="HAMP"/>
    <property type="match status" value="1"/>
</dbReference>
<dbReference type="PRINTS" id="PR00344">
    <property type="entry name" value="BCTRLSENSOR"/>
</dbReference>
<dbReference type="InterPro" id="IPR004358">
    <property type="entry name" value="Sig_transdc_His_kin-like_C"/>
</dbReference>
<evidence type="ECO:0000256" key="2">
    <source>
        <dbReference type="ARBA" id="ARBA00004651"/>
    </source>
</evidence>
<dbReference type="PANTHER" id="PTHR45528:SF1">
    <property type="entry name" value="SENSOR HISTIDINE KINASE CPXA"/>
    <property type="match status" value="1"/>
</dbReference>
<dbReference type="AlphaFoldDB" id="A0A6I6UUT0"/>
<dbReference type="SUPFAM" id="SSF55874">
    <property type="entry name" value="ATPase domain of HSP90 chaperone/DNA topoisomerase II/histidine kinase"/>
    <property type="match status" value="1"/>
</dbReference>
<dbReference type="FunFam" id="1.10.287.130:FF:000001">
    <property type="entry name" value="Two-component sensor histidine kinase"/>
    <property type="match status" value="1"/>
</dbReference>
<dbReference type="InterPro" id="IPR050398">
    <property type="entry name" value="HssS/ArlS-like"/>
</dbReference>
<name>A0A6I6UUT0_9BACI</name>
<dbReference type="GO" id="GO:0005524">
    <property type="term" value="F:ATP binding"/>
    <property type="evidence" value="ECO:0007669"/>
    <property type="project" value="UniProtKB-KW"/>
</dbReference>
<keyword evidence="5" id="KW-0597">Phosphoprotein</keyword>
<feature type="transmembrane region" description="Helical" evidence="15">
    <location>
        <begin position="160"/>
        <end position="178"/>
    </location>
</feature>
<dbReference type="Gene3D" id="1.10.287.130">
    <property type="match status" value="1"/>
</dbReference>
<keyword evidence="14" id="KW-0175">Coiled coil</keyword>
<protein>
    <recommendedName>
        <fullName evidence="3">histidine kinase</fullName>
        <ecNumber evidence="3">2.7.13.3</ecNumber>
    </recommendedName>
</protein>
<dbReference type="SMART" id="SM00304">
    <property type="entry name" value="HAMP"/>
    <property type="match status" value="1"/>
</dbReference>
<comment type="catalytic activity">
    <reaction evidence="1">
        <text>ATP + protein L-histidine = ADP + protein N-phospho-L-histidine.</text>
        <dbReference type="EC" id="2.7.13.3"/>
    </reaction>
</comment>
<dbReference type="Gene3D" id="3.30.565.10">
    <property type="entry name" value="Histidine kinase-like ATPase, C-terminal domain"/>
    <property type="match status" value="1"/>
</dbReference>
<dbReference type="SUPFAM" id="SSF47384">
    <property type="entry name" value="Homodimeric domain of signal transducing histidine kinase"/>
    <property type="match status" value="1"/>
</dbReference>
<dbReference type="InterPro" id="IPR005467">
    <property type="entry name" value="His_kinase_dom"/>
</dbReference>
<dbReference type="Gene3D" id="6.10.340.10">
    <property type="match status" value="1"/>
</dbReference>
<evidence type="ECO:0000256" key="9">
    <source>
        <dbReference type="ARBA" id="ARBA00022777"/>
    </source>
</evidence>
<evidence type="ECO:0000256" key="5">
    <source>
        <dbReference type="ARBA" id="ARBA00022553"/>
    </source>
</evidence>
<comment type="subcellular location">
    <subcellularLocation>
        <location evidence="2">Cell membrane</location>
        <topology evidence="2">Multi-pass membrane protein</topology>
    </subcellularLocation>
</comment>
<feature type="domain" description="HAMP" evidence="17">
    <location>
        <begin position="180"/>
        <end position="232"/>
    </location>
</feature>
<dbReference type="InterPro" id="IPR003594">
    <property type="entry name" value="HATPase_dom"/>
</dbReference>
<feature type="domain" description="Histidine kinase" evidence="16">
    <location>
        <begin position="240"/>
        <end position="457"/>
    </location>
</feature>
<dbReference type="InterPro" id="IPR003660">
    <property type="entry name" value="HAMP_dom"/>
</dbReference>
<evidence type="ECO:0000256" key="12">
    <source>
        <dbReference type="ARBA" id="ARBA00023012"/>
    </source>
</evidence>
<dbReference type="SMART" id="SM00388">
    <property type="entry name" value="HisKA"/>
    <property type="match status" value="1"/>
</dbReference>
<dbReference type="InterPro" id="IPR003661">
    <property type="entry name" value="HisK_dim/P_dom"/>
</dbReference>
<evidence type="ECO:0000313" key="19">
    <source>
        <dbReference type="Proteomes" id="UP000465062"/>
    </source>
</evidence>
<evidence type="ECO:0000256" key="3">
    <source>
        <dbReference type="ARBA" id="ARBA00012438"/>
    </source>
</evidence>
<keyword evidence="13 15" id="KW-0472">Membrane</keyword>
<dbReference type="GO" id="GO:0000155">
    <property type="term" value="F:phosphorelay sensor kinase activity"/>
    <property type="evidence" value="ECO:0007669"/>
    <property type="project" value="InterPro"/>
</dbReference>
<evidence type="ECO:0000259" key="16">
    <source>
        <dbReference type="PROSITE" id="PS50109"/>
    </source>
</evidence>
<dbReference type="InterPro" id="IPR036097">
    <property type="entry name" value="HisK_dim/P_sf"/>
</dbReference>
<keyword evidence="6" id="KW-0808">Transferase</keyword>
<evidence type="ECO:0000256" key="6">
    <source>
        <dbReference type="ARBA" id="ARBA00022679"/>
    </source>
</evidence>
<keyword evidence="8" id="KW-0547">Nucleotide-binding</keyword>
<evidence type="ECO:0000259" key="17">
    <source>
        <dbReference type="PROSITE" id="PS50885"/>
    </source>
</evidence>
<proteinExistence type="predicted"/>
<dbReference type="Proteomes" id="UP000465062">
    <property type="component" value="Chromosome"/>
</dbReference>
<dbReference type="CDD" id="cd00082">
    <property type="entry name" value="HisKA"/>
    <property type="match status" value="1"/>
</dbReference>
<feature type="coiled-coil region" evidence="14">
    <location>
        <begin position="213"/>
        <end position="240"/>
    </location>
</feature>